<gene>
    <name evidence="2" type="ORF">BCR34DRAFT_121732</name>
</gene>
<evidence type="ECO:0000313" key="2">
    <source>
        <dbReference type="EMBL" id="ORX99965.1"/>
    </source>
</evidence>
<dbReference type="Proteomes" id="UP000193144">
    <property type="component" value="Unassembled WGS sequence"/>
</dbReference>
<feature type="signal peptide" evidence="1">
    <location>
        <begin position="1"/>
        <end position="26"/>
    </location>
</feature>
<name>A0A1Y1YPR9_9PLEO</name>
<evidence type="ECO:0008006" key="4">
    <source>
        <dbReference type="Google" id="ProtNLM"/>
    </source>
</evidence>
<keyword evidence="3" id="KW-1185">Reference proteome</keyword>
<reference evidence="2 3" key="1">
    <citation type="submission" date="2016-07" db="EMBL/GenBank/DDBJ databases">
        <title>Pervasive Adenine N6-methylation of Active Genes in Fungi.</title>
        <authorList>
            <consortium name="DOE Joint Genome Institute"/>
            <person name="Mondo S.J."/>
            <person name="Dannebaum R.O."/>
            <person name="Kuo R.C."/>
            <person name="Labutti K."/>
            <person name="Haridas S."/>
            <person name="Kuo A."/>
            <person name="Salamov A."/>
            <person name="Ahrendt S.R."/>
            <person name="Lipzen A."/>
            <person name="Sullivan W."/>
            <person name="Andreopoulos W.B."/>
            <person name="Clum A."/>
            <person name="Lindquist E."/>
            <person name="Daum C."/>
            <person name="Ramamoorthy G.K."/>
            <person name="Gryganskyi A."/>
            <person name="Culley D."/>
            <person name="Magnuson J.K."/>
            <person name="James T.Y."/>
            <person name="O'Malley M.A."/>
            <person name="Stajich J.E."/>
            <person name="Spatafora J.W."/>
            <person name="Visel A."/>
            <person name="Grigoriev I.V."/>
        </authorList>
    </citation>
    <scope>NUCLEOTIDE SEQUENCE [LARGE SCALE GENOMIC DNA]</scope>
    <source>
        <strain evidence="2 3">CBS 115471</strain>
    </source>
</reference>
<evidence type="ECO:0000256" key="1">
    <source>
        <dbReference type="SAM" id="SignalP"/>
    </source>
</evidence>
<keyword evidence="1" id="KW-0732">Signal</keyword>
<comment type="caution">
    <text evidence="2">The sequence shown here is derived from an EMBL/GenBank/DDBJ whole genome shotgun (WGS) entry which is preliminary data.</text>
</comment>
<dbReference type="AlphaFoldDB" id="A0A1Y1YPR9"/>
<accession>A0A1Y1YPR9</accession>
<organism evidence="2 3">
    <name type="scientific">Clohesyomyces aquaticus</name>
    <dbReference type="NCBI Taxonomy" id="1231657"/>
    <lineage>
        <taxon>Eukaryota</taxon>
        <taxon>Fungi</taxon>
        <taxon>Dikarya</taxon>
        <taxon>Ascomycota</taxon>
        <taxon>Pezizomycotina</taxon>
        <taxon>Dothideomycetes</taxon>
        <taxon>Pleosporomycetidae</taxon>
        <taxon>Pleosporales</taxon>
        <taxon>Lindgomycetaceae</taxon>
        <taxon>Clohesyomyces</taxon>
    </lineage>
</organism>
<feature type="chain" id="PRO_5013322312" description="Secreted protein" evidence="1">
    <location>
        <begin position="27"/>
        <end position="88"/>
    </location>
</feature>
<protein>
    <recommendedName>
        <fullName evidence="4">Secreted protein</fullName>
    </recommendedName>
</protein>
<proteinExistence type="predicted"/>
<dbReference type="EMBL" id="MCFA01000190">
    <property type="protein sequence ID" value="ORX99965.1"/>
    <property type="molecule type" value="Genomic_DNA"/>
</dbReference>
<evidence type="ECO:0000313" key="3">
    <source>
        <dbReference type="Proteomes" id="UP000193144"/>
    </source>
</evidence>
<sequence length="88" mass="9707">MASKGVWGVSMFQALTCLSCLPASPCDDNALRLAPIPPNLGLDCCFLSLRVALEKILFGRCDTIPVRWRLSTSLTLCSRRPFDHGLRN</sequence>